<dbReference type="Pfam" id="PF13564">
    <property type="entry name" value="DoxX_2"/>
    <property type="match status" value="1"/>
</dbReference>
<organism evidence="6 7">
    <name type="scientific">Devosia nanyangense</name>
    <dbReference type="NCBI Taxonomy" id="1228055"/>
    <lineage>
        <taxon>Bacteria</taxon>
        <taxon>Pseudomonadati</taxon>
        <taxon>Pseudomonadota</taxon>
        <taxon>Alphaproteobacteria</taxon>
        <taxon>Hyphomicrobiales</taxon>
        <taxon>Devosiaceae</taxon>
        <taxon>Devosia</taxon>
    </lineage>
</organism>
<name>A0A933L2S4_9HYPH</name>
<gene>
    <name evidence="6" type="ORF">HY834_14240</name>
</gene>
<comment type="caution">
    <text evidence="6">The sequence shown here is derived from an EMBL/GenBank/DDBJ whole genome shotgun (WGS) entry which is preliminary data.</text>
</comment>
<dbReference type="InterPro" id="IPR032808">
    <property type="entry name" value="DoxX"/>
</dbReference>
<feature type="transmembrane region" description="Helical" evidence="5">
    <location>
        <begin position="110"/>
        <end position="128"/>
    </location>
</feature>
<evidence type="ECO:0000313" key="6">
    <source>
        <dbReference type="EMBL" id="MBI4922903.1"/>
    </source>
</evidence>
<feature type="transmembrane region" description="Helical" evidence="5">
    <location>
        <begin position="77"/>
        <end position="98"/>
    </location>
</feature>
<dbReference type="GO" id="GO:0016020">
    <property type="term" value="C:membrane"/>
    <property type="evidence" value="ECO:0007669"/>
    <property type="project" value="UniProtKB-SubCell"/>
</dbReference>
<evidence type="ECO:0000313" key="7">
    <source>
        <dbReference type="Proteomes" id="UP000782610"/>
    </source>
</evidence>
<dbReference type="EMBL" id="JACRAF010000039">
    <property type="protein sequence ID" value="MBI4922903.1"/>
    <property type="molecule type" value="Genomic_DNA"/>
</dbReference>
<keyword evidence="3 5" id="KW-1133">Transmembrane helix</keyword>
<accession>A0A933L2S4</accession>
<sequence length="133" mass="14191">MQVLTTMTFWLWAAQIALAILYGMAGVMKSTQPIPKLAGMIVWPGDVPEGFVRFIGISEALAALGMVLPIATGILPWLTPLAAICLSLIQVLAIAFHARRGETSKTLPMNLAFLALSLFVAVALWPLFGKLGG</sequence>
<keyword evidence="4 5" id="KW-0472">Membrane</keyword>
<protein>
    <submittedName>
        <fullName evidence="6">DoxX family protein</fullName>
    </submittedName>
</protein>
<comment type="subcellular location">
    <subcellularLocation>
        <location evidence="1">Membrane</location>
        <topology evidence="1">Multi-pass membrane protein</topology>
    </subcellularLocation>
</comment>
<dbReference type="Proteomes" id="UP000782610">
    <property type="component" value="Unassembled WGS sequence"/>
</dbReference>
<evidence type="ECO:0000256" key="5">
    <source>
        <dbReference type="SAM" id="Phobius"/>
    </source>
</evidence>
<dbReference type="AlphaFoldDB" id="A0A933L2S4"/>
<evidence type="ECO:0000256" key="1">
    <source>
        <dbReference type="ARBA" id="ARBA00004141"/>
    </source>
</evidence>
<proteinExistence type="predicted"/>
<keyword evidence="2 5" id="KW-0812">Transmembrane</keyword>
<evidence type="ECO:0000256" key="3">
    <source>
        <dbReference type="ARBA" id="ARBA00022989"/>
    </source>
</evidence>
<reference evidence="6" key="1">
    <citation type="submission" date="2020-07" db="EMBL/GenBank/DDBJ databases">
        <title>Huge and variable diversity of episymbiotic CPR bacteria and DPANN archaea in groundwater ecosystems.</title>
        <authorList>
            <person name="He C.Y."/>
            <person name="Keren R."/>
            <person name="Whittaker M."/>
            <person name="Farag I.F."/>
            <person name="Doudna J."/>
            <person name="Cate J.H.D."/>
            <person name="Banfield J.F."/>
        </authorList>
    </citation>
    <scope>NUCLEOTIDE SEQUENCE</scope>
    <source>
        <strain evidence="6">NC_groundwater_1586_Pr3_B-0.1um_66_15</strain>
    </source>
</reference>
<evidence type="ECO:0000256" key="2">
    <source>
        <dbReference type="ARBA" id="ARBA00022692"/>
    </source>
</evidence>
<evidence type="ECO:0000256" key="4">
    <source>
        <dbReference type="ARBA" id="ARBA00023136"/>
    </source>
</evidence>
<feature type="transmembrane region" description="Helical" evidence="5">
    <location>
        <begin position="12"/>
        <end position="30"/>
    </location>
</feature>